<keyword evidence="1" id="KW-0812">Transmembrane</keyword>
<evidence type="ECO:0000313" key="7">
    <source>
        <dbReference type="Proteomes" id="UP000471216"/>
    </source>
</evidence>
<reference evidence="6 7" key="2">
    <citation type="journal article" date="2019" name="Nat. Med.">
        <title>A library of human gut bacterial isolates paired with longitudinal multiomics data enables mechanistic microbiome research.</title>
        <authorList>
            <person name="Poyet M."/>
            <person name="Groussin M."/>
            <person name="Gibbons S.M."/>
            <person name="Avila-Pacheco J."/>
            <person name="Jiang X."/>
            <person name="Kearney S.M."/>
            <person name="Perrotta A.R."/>
            <person name="Berdy B."/>
            <person name="Zhao S."/>
            <person name="Lieberman T.D."/>
            <person name="Swanson P.K."/>
            <person name="Smith M."/>
            <person name="Roesemann S."/>
            <person name="Alexander J.E."/>
            <person name="Rich S.A."/>
            <person name="Livny J."/>
            <person name="Vlamakis H."/>
            <person name="Clish C."/>
            <person name="Bullock K."/>
            <person name="Deik A."/>
            <person name="Scott J."/>
            <person name="Pierce K.A."/>
            <person name="Xavier R.J."/>
            <person name="Alm E.J."/>
        </authorList>
    </citation>
    <scope>NUCLEOTIDE SEQUENCE [LARGE SCALE GENOMIC DNA]</scope>
    <source>
        <strain evidence="4 7">BIOML-A10</strain>
        <strain evidence="3 6">BIOML-A11</strain>
    </source>
</reference>
<evidence type="ECO:0000313" key="5">
    <source>
        <dbReference type="Proteomes" id="UP000095332"/>
    </source>
</evidence>
<reference evidence="2 5" key="1">
    <citation type="submission" date="2015-09" db="EMBL/GenBank/DDBJ databases">
        <authorList>
            <consortium name="Pathogen Informatics"/>
        </authorList>
    </citation>
    <scope>NUCLEOTIDE SEQUENCE [LARGE SCALE GENOMIC DNA]</scope>
    <source>
        <strain evidence="2 5">2789STDY5834948</strain>
    </source>
</reference>
<evidence type="ECO:0000313" key="6">
    <source>
        <dbReference type="Proteomes" id="UP000450599"/>
    </source>
</evidence>
<evidence type="ECO:0000256" key="1">
    <source>
        <dbReference type="SAM" id="Phobius"/>
    </source>
</evidence>
<organism evidence="2 5">
    <name type="scientific">Parabacteroides distasonis</name>
    <dbReference type="NCBI Taxonomy" id="823"/>
    <lineage>
        <taxon>Bacteria</taxon>
        <taxon>Pseudomonadati</taxon>
        <taxon>Bacteroidota</taxon>
        <taxon>Bacteroidia</taxon>
        <taxon>Bacteroidales</taxon>
        <taxon>Tannerellaceae</taxon>
        <taxon>Parabacteroides</taxon>
    </lineage>
</organism>
<dbReference type="AlphaFoldDB" id="A0A174VQS3"/>
<accession>A0A174VQS3</accession>
<dbReference type="EMBL" id="CZBM01000009">
    <property type="protein sequence ID" value="CUQ34440.1"/>
    <property type="molecule type" value="Genomic_DNA"/>
</dbReference>
<dbReference type="EMBL" id="WKMX01000009">
    <property type="protein sequence ID" value="MRZ06607.1"/>
    <property type="molecule type" value="Genomic_DNA"/>
</dbReference>
<proteinExistence type="predicted"/>
<dbReference type="RefSeq" id="WP_057328582.1">
    <property type="nucleotide sequence ID" value="NZ_CAJSZN010000015.1"/>
</dbReference>
<gene>
    <name evidence="2" type="ORF">ERS852560_02287</name>
    <name evidence="4" type="ORF">GKD54_10305</name>
    <name evidence="3" type="ORF">GKD58_11785</name>
</gene>
<dbReference type="Proteomes" id="UP000095332">
    <property type="component" value="Unassembled WGS sequence"/>
</dbReference>
<dbReference type="Proteomes" id="UP000450599">
    <property type="component" value="Unassembled WGS sequence"/>
</dbReference>
<evidence type="ECO:0000313" key="3">
    <source>
        <dbReference type="EMBL" id="MRY84928.1"/>
    </source>
</evidence>
<evidence type="ECO:0000313" key="4">
    <source>
        <dbReference type="EMBL" id="MRZ06607.1"/>
    </source>
</evidence>
<name>A0A174VQS3_PARDI</name>
<feature type="transmembrane region" description="Helical" evidence="1">
    <location>
        <begin position="6"/>
        <end position="27"/>
    </location>
</feature>
<sequence length="92" mass="11080">MEQLYLYIAIILSAIIIVMLSIAVVYYRRKLNKCKTALVRCINENIEMREKLPEYELPHFIGRDDITPEEFTNIIHNILKRLLYVFTFYHMI</sequence>
<keyword evidence="1" id="KW-1133">Transmembrane helix</keyword>
<protein>
    <submittedName>
        <fullName evidence="2">Uncharacterized protein</fullName>
    </submittedName>
</protein>
<dbReference type="Proteomes" id="UP000471216">
    <property type="component" value="Unassembled WGS sequence"/>
</dbReference>
<evidence type="ECO:0000313" key="2">
    <source>
        <dbReference type="EMBL" id="CUQ34440.1"/>
    </source>
</evidence>
<dbReference type="EMBL" id="WKMW01000010">
    <property type="protein sequence ID" value="MRY84928.1"/>
    <property type="molecule type" value="Genomic_DNA"/>
</dbReference>
<keyword evidence="1" id="KW-0472">Membrane</keyword>